<feature type="compositionally biased region" description="Basic and acidic residues" evidence="1">
    <location>
        <begin position="716"/>
        <end position="731"/>
    </location>
</feature>
<reference evidence="2 3" key="1">
    <citation type="submission" date="2018-11" db="EMBL/GenBank/DDBJ databases">
        <authorList>
            <consortium name="Pathogen Informatics"/>
        </authorList>
    </citation>
    <scope>NUCLEOTIDE SEQUENCE [LARGE SCALE GENOMIC DNA]</scope>
</reference>
<organism evidence="2 3">
    <name type="scientific">Dibothriocephalus latus</name>
    <name type="common">Fish tapeworm</name>
    <name type="synonym">Diphyllobothrium latum</name>
    <dbReference type="NCBI Taxonomy" id="60516"/>
    <lineage>
        <taxon>Eukaryota</taxon>
        <taxon>Metazoa</taxon>
        <taxon>Spiralia</taxon>
        <taxon>Lophotrochozoa</taxon>
        <taxon>Platyhelminthes</taxon>
        <taxon>Cestoda</taxon>
        <taxon>Eucestoda</taxon>
        <taxon>Diphyllobothriidea</taxon>
        <taxon>Diphyllobothriidae</taxon>
        <taxon>Dibothriocephalus</taxon>
    </lineage>
</organism>
<dbReference type="AlphaFoldDB" id="A0A3P7LLU5"/>
<sequence length="755" mass="79247">MSKSALTEQSSVAGKPAEAPRLQTPSPSSTMCNEPIGAPMSGTSGTLPSVTGQVFPPGKDYEKPVQLAGYSSEERAGNNETVGVSLHGPPSVLPSTVPLSDRTPMSASSASPAPKSDVPLVVMAGSNNNADVLLGDKSVSGYSVQAQSPGLTSLSSEAAVVGLKIPSQPSPAESPSGLPATMEGFTGVPSEQSPLGQTKEETARSASPPVVGASEVLGVCVPGADGDSSTKLPKPETPTQSPSYDNQIERVQSEGLATAPSVDADNSLLRKHMDTLLEAQTCLPDVGEPSADDLNPHHSTSDDVSHRTHEVIGERENKMVYRDDVAATVLSTVADVGEVTTHHGTDQSSEYTPISQPAGDKSPLMSHLPPLSVNAEVAGNDLDTPGAEDSLSKGLETYSEQRMVKPPGADEALFRSEDSNNPPSAVKPPGNDEDLHENRDRTSEAGDEVCATHKAPSPYSPEKPLGASEVKSEWDDWDSSPTSATGPSSTQASGKSLDVRASTKNDCPPPLPCEAKAETNQFFSPSELSPETMAMPPPQTIDSFHTPHRSGPEPSVRGAEVSSSFTTPSINLSHPENIQHDPAADDLSHTPRSPPEEKPPMDPIITTANVMDPAVSNVHSFVESSVLENPLQTVQMASIPPPKQESPTVVKPASPSSSAVEAASTGGMFLKKYNWESWDESPPDEGALSLKEEKPDTVHVNEQNSVGHIAQPVGKSEPEHIPEKRPTDDAVPRPVPPSEAEPSDEVENSGWDIDF</sequence>
<feature type="compositionally biased region" description="Basic and acidic residues" evidence="1">
    <location>
        <begin position="690"/>
        <end position="699"/>
    </location>
</feature>
<feature type="compositionally biased region" description="Acidic residues" evidence="1">
    <location>
        <begin position="741"/>
        <end position="755"/>
    </location>
</feature>
<keyword evidence="3" id="KW-1185">Reference proteome</keyword>
<feature type="compositionally biased region" description="Polar residues" evidence="1">
    <location>
        <begin position="346"/>
        <end position="355"/>
    </location>
</feature>
<feature type="region of interest" description="Disordered" evidence="1">
    <location>
        <begin position="284"/>
        <end position="316"/>
    </location>
</feature>
<proteinExistence type="predicted"/>
<evidence type="ECO:0000313" key="2">
    <source>
        <dbReference type="EMBL" id="VDN14300.1"/>
    </source>
</evidence>
<feature type="compositionally biased region" description="Basic and acidic residues" evidence="1">
    <location>
        <begin position="294"/>
        <end position="316"/>
    </location>
</feature>
<gene>
    <name evidence="2" type="ORF">DILT_LOCUS10131</name>
</gene>
<name>A0A3P7LLU5_DIBLA</name>
<feature type="compositionally biased region" description="Polar residues" evidence="1">
    <location>
        <begin position="518"/>
        <end position="529"/>
    </location>
</feature>
<accession>A0A3P7LLU5</accession>
<feature type="compositionally biased region" description="Polar residues" evidence="1">
    <location>
        <begin position="1"/>
        <end position="12"/>
    </location>
</feature>
<feature type="compositionally biased region" description="Basic and acidic residues" evidence="1">
    <location>
        <begin position="577"/>
        <end position="600"/>
    </location>
</feature>
<feature type="compositionally biased region" description="Low complexity" evidence="1">
    <location>
        <begin position="646"/>
        <end position="662"/>
    </location>
</feature>
<feature type="compositionally biased region" description="Polar residues" evidence="1">
    <location>
        <begin position="561"/>
        <end position="576"/>
    </location>
</feature>
<feature type="region of interest" description="Disordered" evidence="1">
    <location>
        <begin position="1"/>
        <end position="116"/>
    </location>
</feature>
<dbReference type="EMBL" id="UYRU01058833">
    <property type="protein sequence ID" value="VDN14300.1"/>
    <property type="molecule type" value="Genomic_DNA"/>
</dbReference>
<feature type="region of interest" description="Disordered" evidence="1">
    <location>
        <begin position="676"/>
        <end position="755"/>
    </location>
</feature>
<feature type="region of interest" description="Disordered" evidence="1">
    <location>
        <begin position="637"/>
        <end position="662"/>
    </location>
</feature>
<dbReference type="OrthoDB" id="10595994at2759"/>
<feature type="compositionally biased region" description="Polar residues" evidence="1">
    <location>
        <begin position="23"/>
        <end position="32"/>
    </location>
</feature>
<feature type="compositionally biased region" description="Polar residues" evidence="1">
    <location>
        <begin position="41"/>
        <end position="52"/>
    </location>
</feature>
<feature type="compositionally biased region" description="Polar residues" evidence="1">
    <location>
        <begin position="227"/>
        <end position="246"/>
    </location>
</feature>
<evidence type="ECO:0000313" key="3">
    <source>
        <dbReference type="Proteomes" id="UP000281553"/>
    </source>
</evidence>
<protein>
    <submittedName>
        <fullName evidence="2">Uncharacterized protein</fullName>
    </submittedName>
</protein>
<evidence type="ECO:0000256" key="1">
    <source>
        <dbReference type="SAM" id="MobiDB-lite"/>
    </source>
</evidence>
<dbReference type="Proteomes" id="UP000281553">
    <property type="component" value="Unassembled WGS sequence"/>
</dbReference>
<feature type="region of interest" description="Disordered" evidence="1">
    <location>
        <begin position="338"/>
        <end position="605"/>
    </location>
</feature>
<feature type="compositionally biased region" description="Low complexity" evidence="1">
    <location>
        <begin position="479"/>
        <end position="494"/>
    </location>
</feature>
<feature type="compositionally biased region" description="Low complexity" evidence="1">
    <location>
        <begin position="89"/>
        <end position="116"/>
    </location>
</feature>
<feature type="region of interest" description="Disordered" evidence="1">
    <location>
        <begin position="165"/>
        <end position="247"/>
    </location>
</feature>